<dbReference type="SUPFAM" id="SSF109604">
    <property type="entry name" value="HD-domain/PDEase-like"/>
    <property type="match status" value="1"/>
</dbReference>
<dbReference type="PANTHER" id="PTHR46246">
    <property type="entry name" value="GUANOSINE-3',5'-BIS(DIPHOSPHATE) 3'-PYROPHOSPHOHYDROLASE MESH1"/>
    <property type="match status" value="1"/>
</dbReference>
<sequence length="191" mass="21359">MRATQLSQFISTAAFAADKHKDQRRKDASSTPYINHSLGVADILSQTGHDDLPTLQAALLHDTLEDTDTTLAELEITFGSQVAHIVAECSDNKTQSKQVRKQIQIDKARTVSIKAKQVKLADKLYNLRDLQTNSPPDWDIRRIKEYFIWAGKVTRQIEDASPAITELLAQVYAGTFEKDGVVYNCVDIDLV</sequence>
<evidence type="ECO:0000256" key="4">
    <source>
        <dbReference type="ARBA" id="ARBA00041464"/>
    </source>
</evidence>
<evidence type="ECO:0000313" key="7">
    <source>
        <dbReference type="Proteomes" id="UP000310689"/>
    </source>
</evidence>
<dbReference type="CDD" id="cd00077">
    <property type="entry name" value="HDc"/>
    <property type="match status" value="1"/>
</dbReference>
<reference evidence="6 7" key="1">
    <citation type="submission" date="2019-03" db="EMBL/GenBank/DDBJ databases">
        <title>Sequencing 23 genomes of Wallemia ichthyophaga.</title>
        <authorList>
            <person name="Gostincar C."/>
        </authorList>
    </citation>
    <scope>NUCLEOTIDE SEQUENCE [LARGE SCALE GENOMIC DNA]</scope>
    <source>
        <strain evidence="6 7">EXF-6200</strain>
    </source>
</reference>
<accession>A0A4T0JAC7</accession>
<name>A0A4T0JAC7_WALIC</name>
<dbReference type="Proteomes" id="UP000310689">
    <property type="component" value="Unassembled WGS sequence"/>
</dbReference>
<dbReference type="Gene3D" id="1.10.3210.10">
    <property type="entry name" value="Hypothetical protein af1432"/>
    <property type="match status" value="1"/>
</dbReference>
<dbReference type="InterPro" id="IPR052194">
    <property type="entry name" value="MESH1"/>
</dbReference>
<dbReference type="EMBL" id="SPOI01000029">
    <property type="protein sequence ID" value="TIB39623.1"/>
    <property type="molecule type" value="Genomic_DNA"/>
</dbReference>
<gene>
    <name evidence="6" type="ORF">E3P86_01033</name>
</gene>
<comment type="similarity">
    <text evidence="2">Belongs to the MESH1 family.</text>
</comment>
<dbReference type="GO" id="GO:0008893">
    <property type="term" value="F:guanosine-3',5'-bis(diphosphate) 3'-diphosphatase activity"/>
    <property type="evidence" value="ECO:0007669"/>
    <property type="project" value="TreeGrafter"/>
</dbReference>
<comment type="caution">
    <text evidence="6">The sequence shown here is derived from an EMBL/GenBank/DDBJ whole genome shotgun (WGS) entry which is preliminary data.</text>
</comment>
<comment type="function">
    <text evidence="1">ppGpp hydrolyzing enzyme involved in starvation response.</text>
</comment>
<proteinExistence type="inferred from homology"/>
<evidence type="ECO:0000256" key="3">
    <source>
        <dbReference type="ARBA" id="ARBA00040793"/>
    </source>
</evidence>
<organism evidence="6 7">
    <name type="scientific">Wallemia ichthyophaga</name>
    <dbReference type="NCBI Taxonomy" id="245174"/>
    <lineage>
        <taxon>Eukaryota</taxon>
        <taxon>Fungi</taxon>
        <taxon>Dikarya</taxon>
        <taxon>Basidiomycota</taxon>
        <taxon>Wallemiomycotina</taxon>
        <taxon>Wallemiomycetes</taxon>
        <taxon>Wallemiales</taxon>
        <taxon>Wallemiaceae</taxon>
        <taxon>Wallemia</taxon>
    </lineage>
</organism>
<dbReference type="PANTHER" id="PTHR46246:SF1">
    <property type="entry name" value="GUANOSINE-3',5'-BIS(DIPHOSPHATE) 3'-PYROPHOSPHOHYDROLASE MESH1"/>
    <property type="match status" value="1"/>
</dbReference>
<protein>
    <recommendedName>
        <fullName evidence="3">Guanosine-3',5'-bis(diphosphate) 3'-pyrophosphohydrolase MESH1</fullName>
    </recommendedName>
    <alternativeName>
        <fullName evidence="4">Metazoan SpoT homolog 1</fullName>
    </alternativeName>
    <alternativeName>
        <fullName evidence="5">Penta-phosphate guanosine-3'-pyrophosphohydrolase</fullName>
    </alternativeName>
</protein>
<dbReference type="AlphaFoldDB" id="A0A4T0JAC7"/>
<evidence type="ECO:0000256" key="5">
    <source>
        <dbReference type="ARBA" id="ARBA00041770"/>
    </source>
</evidence>
<dbReference type="InterPro" id="IPR003607">
    <property type="entry name" value="HD/PDEase_dom"/>
</dbReference>
<evidence type="ECO:0000256" key="1">
    <source>
        <dbReference type="ARBA" id="ARBA00037781"/>
    </source>
</evidence>
<evidence type="ECO:0000313" key="6">
    <source>
        <dbReference type="EMBL" id="TIB39623.1"/>
    </source>
</evidence>
<evidence type="ECO:0000256" key="2">
    <source>
        <dbReference type="ARBA" id="ARBA00038354"/>
    </source>
</evidence>
<dbReference type="Pfam" id="PF13328">
    <property type="entry name" value="HD_4"/>
    <property type="match status" value="1"/>
</dbReference>